<evidence type="ECO:0000313" key="2">
    <source>
        <dbReference type="Proteomes" id="UP000019380"/>
    </source>
</evidence>
<dbReference type="Proteomes" id="UP000019380">
    <property type="component" value="Unassembled WGS sequence"/>
</dbReference>
<proteinExistence type="predicted"/>
<comment type="caution">
    <text evidence="1">The sequence shown here is derived from an EMBL/GenBank/DDBJ whole genome shotgun (WGS) entry which is preliminary data.</text>
</comment>
<sequence length="46" mass="5382">MEISFAGKLTYFFGPAERKTVSALPYYQGVCSPFIIYRYLFEKSVY</sequence>
<reference evidence="1 2" key="1">
    <citation type="submission" date="2013-12" db="EMBL/GenBank/DDBJ databases">
        <title>Improved hybrid genome assemblies of Bacteroides xylanisolvens SD CC 1b and Bacteroides xylanisolvens SD CC 2a using Illumina and 454 Sequencing.</title>
        <authorList>
            <person name="Ramaraj T."/>
            <person name="Sundararajan A."/>
            <person name="Mudge J."/>
            <person name="Schilkey F.D."/>
            <person name="Delvecchio V."/>
            <person name="Donlon M."/>
            <person name="Ziemer C."/>
        </authorList>
    </citation>
    <scope>NUCLEOTIDE SEQUENCE [LARGE SCALE GENOMIC DNA]</scope>
</reference>
<dbReference type="AlphaFoldDB" id="D4VS80"/>
<organism evidence="1 2">
    <name type="scientific">Bacteroides xylanisolvens SD CC 1b</name>
    <dbReference type="NCBI Taxonomy" id="702447"/>
    <lineage>
        <taxon>Bacteria</taxon>
        <taxon>Pseudomonadati</taxon>
        <taxon>Bacteroidota</taxon>
        <taxon>Bacteroidia</taxon>
        <taxon>Bacteroidales</taxon>
        <taxon>Bacteroidaceae</taxon>
        <taxon>Bacteroides</taxon>
    </lineage>
</organism>
<evidence type="ECO:0000313" key="1">
    <source>
        <dbReference type="EMBL" id="CDM03009.1"/>
    </source>
</evidence>
<gene>
    <name evidence="1" type="ORF">BN890_5600</name>
</gene>
<protein>
    <submittedName>
        <fullName evidence="1">Uncharacterized protein</fullName>
    </submittedName>
</protein>
<name>D4VS80_9BACE</name>
<dbReference type="EMBL" id="CBXG010000009">
    <property type="protein sequence ID" value="CDM03009.1"/>
    <property type="molecule type" value="Genomic_DNA"/>
</dbReference>
<accession>D4VS80</accession>